<name>A0ABD3WG09_SINWO</name>
<dbReference type="PANTHER" id="PTHR34344">
    <property type="entry name" value="UPF0184 PROTEIN C9ORF16"/>
    <property type="match status" value="1"/>
</dbReference>
<feature type="compositionally biased region" description="Low complexity" evidence="1">
    <location>
        <begin position="87"/>
        <end position="105"/>
    </location>
</feature>
<accession>A0ABD3WG09</accession>
<feature type="compositionally biased region" description="Basic and acidic residues" evidence="1">
    <location>
        <begin position="74"/>
        <end position="85"/>
    </location>
</feature>
<gene>
    <name evidence="2" type="ORF">ACJMK2_039461</name>
</gene>
<comment type="caution">
    <text evidence="2">The sequence shown here is derived from an EMBL/GenBank/DDBJ whole genome shotgun (WGS) entry which is preliminary data.</text>
</comment>
<proteinExistence type="predicted"/>
<protein>
    <submittedName>
        <fullName evidence="2">Uncharacterized protein</fullName>
    </submittedName>
</protein>
<evidence type="ECO:0000313" key="3">
    <source>
        <dbReference type="Proteomes" id="UP001634394"/>
    </source>
</evidence>
<dbReference type="PANTHER" id="PTHR34344:SF1">
    <property type="entry name" value="BUBLIN COILED-COIL PROTEIN"/>
    <property type="match status" value="1"/>
</dbReference>
<sequence length="114" mass="12952">MADGNGLEENEESDDISQLPVEQGQITEADIESMVQECSHEYSDLLNTMDQINDWMNDIEKKNDNLQSQLKELLESSREVRKEFQASEQSQSSNSQPDNNIPNINMKDDATKEG</sequence>
<evidence type="ECO:0000313" key="2">
    <source>
        <dbReference type="EMBL" id="KAL3871465.1"/>
    </source>
</evidence>
<keyword evidence="3" id="KW-1185">Reference proteome</keyword>
<dbReference type="EMBL" id="JBJQND010000007">
    <property type="protein sequence ID" value="KAL3871465.1"/>
    <property type="molecule type" value="Genomic_DNA"/>
</dbReference>
<dbReference type="Proteomes" id="UP001634394">
    <property type="component" value="Unassembled WGS sequence"/>
</dbReference>
<dbReference type="InterPro" id="IPR005374">
    <property type="entry name" value="BBLN_eukaryota"/>
</dbReference>
<feature type="compositionally biased region" description="Acidic residues" evidence="1">
    <location>
        <begin position="1"/>
        <end position="15"/>
    </location>
</feature>
<evidence type="ECO:0000256" key="1">
    <source>
        <dbReference type="SAM" id="MobiDB-lite"/>
    </source>
</evidence>
<reference evidence="2 3" key="1">
    <citation type="submission" date="2024-11" db="EMBL/GenBank/DDBJ databases">
        <title>Chromosome-level genome assembly of the freshwater bivalve Anodonta woodiana.</title>
        <authorList>
            <person name="Chen X."/>
        </authorList>
    </citation>
    <scope>NUCLEOTIDE SEQUENCE [LARGE SCALE GENOMIC DNA]</scope>
    <source>
        <strain evidence="2">MN2024</strain>
        <tissue evidence="2">Gills</tissue>
    </source>
</reference>
<feature type="region of interest" description="Disordered" evidence="1">
    <location>
        <begin position="74"/>
        <end position="114"/>
    </location>
</feature>
<dbReference type="AlphaFoldDB" id="A0ABD3WG09"/>
<organism evidence="2 3">
    <name type="scientific">Sinanodonta woodiana</name>
    <name type="common">Chinese pond mussel</name>
    <name type="synonym">Anodonta woodiana</name>
    <dbReference type="NCBI Taxonomy" id="1069815"/>
    <lineage>
        <taxon>Eukaryota</taxon>
        <taxon>Metazoa</taxon>
        <taxon>Spiralia</taxon>
        <taxon>Lophotrochozoa</taxon>
        <taxon>Mollusca</taxon>
        <taxon>Bivalvia</taxon>
        <taxon>Autobranchia</taxon>
        <taxon>Heteroconchia</taxon>
        <taxon>Palaeoheterodonta</taxon>
        <taxon>Unionida</taxon>
        <taxon>Unionoidea</taxon>
        <taxon>Unionidae</taxon>
        <taxon>Unioninae</taxon>
        <taxon>Sinanodonta</taxon>
    </lineage>
</organism>
<feature type="region of interest" description="Disordered" evidence="1">
    <location>
        <begin position="1"/>
        <end position="25"/>
    </location>
</feature>
<dbReference type="Pfam" id="PF03670">
    <property type="entry name" value="UPF0184"/>
    <property type="match status" value="1"/>
</dbReference>